<dbReference type="PANTHER" id="PTHR43581">
    <property type="entry name" value="ATP/GTP PHOSPHATASE"/>
    <property type="match status" value="1"/>
</dbReference>
<dbReference type="InterPro" id="IPR003959">
    <property type="entry name" value="ATPase_AAA_core"/>
</dbReference>
<reference evidence="2" key="1">
    <citation type="submission" date="2021-01" db="EMBL/GenBank/DDBJ databases">
        <title>Whole genome shotgun sequence of Virgisporangium ochraceum NBRC 16418.</title>
        <authorList>
            <person name="Komaki H."/>
            <person name="Tamura T."/>
        </authorList>
    </citation>
    <scope>NUCLEOTIDE SEQUENCE</scope>
    <source>
        <strain evidence="2">NBRC 16418</strain>
    </source>
</reference>
<evidence type="ECO:0000313" key="3">
    <source>
        <dbReference type="Proteomes" id="UP000635606"/>
    </source>
</evidence>
<protein>
    <recommendedName>
        <fullName evidence="1">ATPase AAA-type core domain-containing protein</fullName>
    </recommendedName>
</protein>
<dbReference type="CDD" id="cd00267">
    <property type="entry name" value="ABC_ATPase"/>
    <property type="match status" value="1"/>
</dbReference>
<dbReference type="PANTHER" id="PTHR43581:SF4">
    <property type="entry name" value="ATP_GTP PHOSPHATASE"/>
    <property type="match status" value="1"/>
</dbReference>
<dbReference type="Proteomes" id="UP000635606">
    <property type="component" value="Unassembled WGS sequence"/>
</dbReference>
<gene>
    <name evidence="2" type="ORF">Voc01_090970</name>
</gene>
<dbReference type="InterPro" id="IPR027417">
    <property type="entry name" value="P-loop_NTPase"/>
</dbReference>
<sequence length="788" mass="87936">MRMTRLYVRFYKSFNYNYERKAAPNAMRRTWEDFEERWFPHITVDIDPSITAIVGANESGKSHLLDAIEILASGDGIERGAFCRYSEFYSVARDQMHSPEFGAEFEIISETASTALTDALDRAVRIGDRFRLFRPGSGQPFVLYSDADTPTPVTPATLGAICEALPRVYRLDTGVALPDSIPISFLAGRTPTWSQQREQRASFFDLIFSGGITTTEQVAQHASEILSIIKGGAADADSAIGKQRELGRKLLIDVCGIDRRAFDDLAEAMKKGYEGQVNGLIQRMNNEIARNLNLPRWWTQDREFKLMLSPREHELCFTIRDRTNTDYSFQERSRGLQFFLSYYVQLLAHQRPTDRHEILLMDEPDAYLSSSGQQDLLRILEQYAQPDDGSRRDQVVYVTHSPFLINRNAAHRIRVIEKGREDEGTRVVRDATKNHYEPLRTSLGSFVAETAFIGGSNLFVEGLADQVLLAGMSSLLRGDGGSFLRTLDLNEVTIVPGGSASSIPYLVYLARGRDQVRPPCVVLLDGDPAGKDAEKALRRGGARHKPVIDEKLVVRIDTWATDAALTTPANVTVEEVEDLVPPAVAVEAARAYARRFLGLSTNDAAKLQEADLITALDAHGSVWNALAATFAACFDGHIDKVGFAKEVITWAHNARTATPQPPALEYLRTNFAGLIAHIALKLRAAAEQEAASRRDNRLRRLVNGFVQDHPNGLRREQAQQLLDDITFALDDSGASDQPRLVVTQLRRNHKLDSDPMEQVPDFDKFTDGVKSLLYQQRLHDQQEGATAS</sequence>
<feature type="domain" description="ATPase AAA-type core" evidence="1">
    <location>
        <begin position="329"/>
        <end position="406"/>
    </location>
</feature>
<dbReference type="AlphaFoldDB" id="A0A8J4A6E0"/>
<evidence type="ECO:0000259" key="1">
    <source>
        <dbReference type="Pfam" id="PF13304"/>
    </source>
</evidence>
<keyword evidence="3" id="KW-1185">Reference proteome</keyword>
<proteinExistence type="predicted"/>
<dbReference type="SUPFAM" id="SSF52540">
    <property type="entry name" value="P-loop containing nucleoside triphosphate hydrolases"/>
    <property type="match status" value="1"/>
</dbReference>
<comment type="caution">
    <text evidence="2">The sequence shown here is derived from an EMBL/GenBank/DDBJ whole genome shotgun (WGS) entry which is preliminary data.</text>
</comment>
<dbReference type="Pfam" id="PF13304">
    <property type="entry name" value="AAA_21"/>
    <property type="match status" value="1"/>
</dbReference>
<evidence type="ECO:0000313" key="2">
    <source>
        <dbReference type="EMBL" id="GIJ74180.1"/>
    </source>
</evidence>
<dbReference type="EMBL" id="BOPH01000130">
    <property type="protein sequence ID" value="GIJ74180.1"/>
    <property type="molecule type" value="Genomic_DNA"/>
</dbReference>
<accession>A0A8J4A6E0</accession>
<name>A0A8J4A6E0_9ACTN</name>
<dbReference type="InterPro" id="IPR051396">
    <property type="entry name" value="Bact_Antivir_Def_Nuclease"/>
</dbReference>
<organism evidence="2 3">
    <name type="scientific">Virgisporangium ochraceum</name>
    <dbReference type="NCBI Taxonomy" id="65505"/>
    <lineage>
        <taxon>Bacteria</taxon>
        <taxon>Bacillati</taxon>
        <taxon>Actinomycetota</taxon>
        <taxon>Actinomycetes</taxon>
        <taxon>Micromonosporales</taxon>
        <taxon>Micromonosporaceae</taxon>
        <taxon>Virgisporangium</taxon>
    </lineage>
</organism>
<dbReference type="Gene3D" id="3.40.50.300">
    <property type="entry name" value="P-loop containing nucleotide triphosphate hydrolases"/>
    <property type="match status" value="1"/>
</dbReference>